<reference evidence="7 8" key="1">
    <citation type="submission" date="2018-06" db="EMBL/GenBank/DDBJ databases">
        <authorList>
            <consortium name="Pathogen Informatics"/>
            <person name="Doyle S."/>
        </authorList>
    </citation>
    <scope>NUCLEOTIDE SEQUENCE [LARGE SCALE GENOMIC DNA]</scope>
    <source>
        <strain evidence="7 8">NCTC13163</strain>
    </source>
</reference>
<organism evidence="7 8">
    <name type="scientific">Exiguobacterium aurantiacum</name>
    <dbReference type="NCBI Taxonomy" id="33987"/>
    <lineage>
        <taxon>Bacteria</taxon>
        <taxon>Bacillati</taxon>
        <taxon>Bacillota</taxon>
        <taxon>Bacilli</taxon>
        <taxon>Bacillales</taxon>
        <taxon>Bacillales Family XII. Incertae Sedis</taxon>
        <taxon>Exiguobacterium</taxon>
    </lineage>
</organism>
<evidence type="ECO:0000256" key="2">
    <source>
        <dbReference type="ARBA" id="ARBA00038209"/>
    </source>
</evidence>
<evidence type="ECO:0000256" key="5">
    <source>
        <dbReference type="RuleBase" id="RU003513"/>
    </source>
</evidence>
<dbReference type="OrthoDB" id="9803238at2"/>
<dbReference type="Gene3D" id="3.40.50.2000">
    <property type="entry name" value="Glycogen Phosphorylase B"/>
    <property type="match status" value="2"/>
</dbReference>
<dbReference type="InterPro" id="IPR003331">
    <property type="entry name" value="UDP_GlcNAc_Epimerase_2_dom"/>
</dbReference>
<evidence type="ECO:0000256" key="3">
    <source>
        <dbReference type="ARBA" id="ARBA00038858"/>
    </source>
</evidence>
<comment type="similarity">
    <text evidence="2 5">Belongs to the UDP-N-acetylglucosamine 2-epimerase family.</text>
</comment>
<keyword evidence="1 5" id="KW-0413">Isomerase</keyword>
<proteinExistence type="inferred from homology"/>
<dbReference type="FunFam" id="3.40.50.2000:FF:000043">
    <property type="entry name" value="UDP-N-acetylglucosamine 2-epimerase"/>
    <property type="match status" value="1"/>
</dbReference>
<dbReference type="EMBL" id="UGGP01000001">
    <property type="protein sequence ID" value="STO07370.1"/>
    <property type="molecule type" value="Genomic_DNA"/>
</dbReference>
<gene>
    <name evidence="7" type="primary">mnaA_3</name>
    <name evidence="7" type="ORF">NCTC13163_00716</name>
</gene>
<sequence length="369" mass="41234">MIKVMTVFGTRPEAIKMAPLVLELKQREGIEPIVVVTAQHREMLDQVLQLFKITPDYDLDVMKKNQTLFDVTTRVLHGLDEVMKEAKPDIVLVHGDTTTTFAASLAAFYNQIAIGHVEAGLRTYNKYSPYPEEMNRQLTGVMADLHFAPTETSAENLLRENKTEADIFVTGNTAIDALKTTVQDGYDNELLNKITAEGKRLVLLTAHRRENLGEPMRNMFRAVRRLIEKYDDIEVVYPVHMNPIVRELAGEILNDLDRVHLIEPLDVFDFHNYASRSHLILTDSGGVQEEAPSLGVPVLVLRDTTERPEGVAAGTLKLAGVEEEVIFGLADELLSDASAHQSMAKASNPYGDGEASRRIVDAIVERFTR</sequence>
<dbReference type="PANTHER" id="PTHR43174:SF2">
    <property type="entry name" value="UDP-N-ACETYLGLUCOSAMINE 2-EPIMERASE"/>
    <property type="match status" value="1"/>
</dbReference>
<dbReference type="AlphaFoldDB" id="A0A377FRB6"/>
<dbReference type="NCBIfam" id="TIGR00236">
    <property type="entry name" value="wecB"/>
    <property type="match status" value="1"/>
</dbReference>
<dbReference type="InterPro" id="IPR029767">
    <property type="entry name" value="WecB-like"/>
</dbReference>
<dbReference type="CDD" id="cd03786">
    <property type="entry name" value="GTB_UDP-GlcNAc_2-Epimerase"/>
    <property type="match status" value="1"/>
</dbReference>
<dbReference type="GO" id="GO:0008761">
    <property type="term" value="F:UDP-N-acetylglucosamine 2-epimerase activity"/>
    <property type="evidence" value="ECO:0007669"/>
    <property type="project" value="UniProtKB-EC"/>
</dbReference>
<feature type="domain" description="UDP-N-acetylglucosamine 2-epimerase" evidence="6">
    <location>
        <begin position="23"/>
        <end position="363"/>
    </location>
</feature>
<evidence type="ECO:0000256" key="1">
    <source>
        <dbReference type="ARBA" id="ARBA00023235"/>
    </source>
</evidence>
<accession>A0A377FRB6</accession>
<dbReference type="Pfam" id="PF02350">
    <property type="entry name" value="Epimerase_2"/>
    <property type="match status" value="1"/>
</dbReference>
<dbReference type="STRING" id="1397694.GCA_000702585_01231"/>
<name>A0A377FRB6_9BACL</name>
<protein>
    <recommendedName>
        <fullName evidence="3">UDP-N-acetylglucosamine 2-epimerase (non-hydrolyzing)</fullName>
        <ecNumber evidence="3">5.1.3.14</ecNumber>
    </recommendedName>
    <alternativeName>
        <fullName evidence="4">UDP-GlcNAc-2-epimerase</fullName>
    </alternativeName>
</protein>
<evidence type="ECO:0000256" key="4">
    <source>
        <dbReference type="ARBA" id="ARBA00079400"/>
    </source>
</evidence>
<dbReference type="PANTHER" id="PTHR43174">
    <property type="entry name" value="UDP-N-ACETYLGLUCOSAMINE 2-EPIMERASE"/>
    <property type="match status" value="1"/>
</dbReference>
<dbReference type="RefSeq" id="WP_029334468.1">
    <property type="nucleotide sequence ID" value="NZ_UGGP01000001.1"/>
</dbReference>
<evidence type="ECO:0000313" key="7">
    <source>
        <dbReference type="EMBL" id="STO07370.1"/>
    </source>
</evidence>
<dbReference type="SUPFAM" id="SSF53756">
    <property type="entry name" value="UDP-Glycosyltransferase/glycogen phosphorylase"/>
    <property type="match status" value="1"/>
</dbReference>
<evidence type="ECO:0000313" key="8">
    <source>
        <dbReference type="Proteomes" id="UP000254060"/>
    </source>
</evidence>
<dbReference type="EC" id="5.1.3.14" evidence="3"/>
<evidence type="ECO:0000259" key="6">
    <source>
        <dbReference type="Pfam" id="PF02350"/>
    </source>
</evidence>
<dbReference type="Proteomes" id="UP000254060">
    <property type="component" value="Unassembled WGS sequence"/>
</dbReference>